<evidence type="ECO:0000313" key="2">
    <source>
        <dbReference type="Proteomes" id="UP000270678"/>
    </source>
</evidence>
<keyword evidence="2" id="KW-1185">Reference proteome</keyword>
<dbReference type="SUPFAM" id="SSF56059">
    <property type="entry name" value="Glutathione synthetase ATP-binding domain-like"/>
    <property type="match status" value="1"/>
</dbReference>
<evidence type="ECO:0000313" key="1">
    <source>
        <dbReference type="EMBL" id="AZS17157.1"/>
    </source>
</evidence>
<organism evidence="1 2">
    <name type="scientific">Paenibacillus lutimineralis</name>
    <dbReference type="NCBI Taxonomy" id="2707005"/>
    <lineage>
        <taxon>Bacteria</taxon>
        <taxon>Bacillati</taxon>
        <taxon>Bacillota</taxon>
        <taxon>Bacilli</taxon>
        <taxon>Bacillales</taxon>
        <taxon>Paenibacillaceae</taxon>
        <taxon>Paenibacillus</taxon>
    </lineage>
</organism>
<dbReference type="InterPro" id="IPR026838">
    <property type="entry name" value="YheC/D"/>
</dbReference>
<dbReference type="OrthoDB" id="7869153at2"/>
<dbReference type="Pfam" id="PF14398">
    <property type="entry name" value="ATPgrasp_YheCD"/>
    <property type="match status" value="1"/>
</dbReference>
<dbReference type="AlphaFoldDB" id="A0A3Q9IED2"/>
<accession>A0A3Q9IED2</accession>
<dbReference type="Gene3D" id="3.30.470.20">
    <property type="entry name" value="ATP-grasp fold, B domain"/>
    <property type="match status" value="1"/>
</dbReference>
<dbReference type="Proteomes" id="UP000270678">
    <property type="component" value="Chromosome"/>
</dbReference>
<reference evidence="2" key="1">
    <citation type="submission" date="2018-12" db="EMBL/GenBank/DDBJ databases">
        <title>Complete genome sequence of Paenibacillus sp. MBLB1234.</title>
        <authorList>
            <person name="Nam Y.-D."/>
            <person name="Kang J."/>
            <person name="Chung W.-H."/>
            <person name="Park Y.S."/>
        </authorList>
    </citation>
    <scope>NUCLEOTIDE SEQUENCE [LARGE SCALE GENOMIC DNA]</scope>
    <source>
        <strain evidence="2">MBLB1234</strain>
    </source>
</reference>
<gene>
    <name evidence="1" type="ORF">EI981_23735</name>
</gene>
<proteinExistence type="predicted"/>
<dbReference type="EMBL" id="CP034346">
    <property type="protein sequence ID" value="AZS17157.1"/>
    <property type="molecule type" value="Genomic_DNA"/>
</dbReference>
<name>A0A3Q9IED2_9BACL</name>
<sequence>MSTVGRELANKWLKTEALLGNESVAAHIPQTRKYNSESLKQMLHSFGMVVIKPVRGGGGYGVIKVTYAGGIYSFTNMSRRSSFSTYDAMLRTLNRAKVRRSYIIQQGIHLARIASRPIDYRVKVVKHNGKWTYRAMVGRLARPGLFVTNLCKGGTQLSARSGLSRSLPRRTARKKSAEMRNLTNTCIGIMESSFPGIEQLGFDYGIDVNGKVWIFEVNTRPQ</sequence>
<dbReference type="KEGG" id="plut:EI981_23735"/>
<protein>
    <submittedName>
        <fullName evidence="1">YheC/YheD family protein</fullName>
    </submittedName>
</protein>